<reference evidence="2" key="1">
    <citation type="submission" date="2022-11" db="EMBL/GenBank/DDBJ databases">
        <title>Chromosomal genome sequence assembly and mating type (MAT) locus characterization of the leprose asexual lichenized fungus Lepraria neglecta (Nyl.) Erichsen.</title>
        <authorList>
            <person name="Allen J.L."/>
            <person name="Pfeffer B."/>
        </authorList>
    </citation>
    <scope>NUCLEOTIDE SEQUENCE</scope>
    <source>
        <strain evidence="2">Allen 5258</strain>
    </source>
</reference>
<evidence type="ECO:0000313" key="3">
    <source>
        <dbReference type="Proteomes" id="UP001276659"/>
    </source>
</evidence>
<keyword evidence="3" id="KW-1185">Reference proteome</keyword>
<evidence type="ECO:0000256" key="1">
    <source>
        <dbReference type="SAM" id="MobiDB-lite"/>
    </source>
</evidence>
<feature type="compositionally biased region" description="Basic and acidic residues" evidence="1">
    <location>
        <begin position="247"/>
        <end position="259"/>
    </location>
</feature>
<feature type="region of interest" description="Disordered" evidence="1">
    <location>
        <begin position="175"/>
        <end position="259"/>
    </location>
</feature>
<organism evidence="2 3">
    <name type="scientific">Lepraria neglecta</name>
    <dbReference type="NCBI Taxonomy" id="209136"/>
    <lineage>
        <taxon>Eukaryota</taxon>
        <taxon>Fungi</taxon>
        <taxon>Dikarya</taxon>
        <taxon>Ascomycota</taxon>
        <taxon>Pezizomycotina</taxon>
        <taxon>Lecanoromycetes</taxon>
        <taxon>OSLEUM clade</taxon>
        <taxon>Lecanoromycetidae</taxon>
        <taxon>Lecanorales</taxon>
        <taxon>Lecanorineae</taxon>
        <taxon>Stereocaulaceae</taxon>
        <taxon>Lepraria</taxon>
    </lineage>
</organism>
<sequence length="259" mass="29386">MFDILEAREVARADLDSQSSSDDDGNPYPTLEARFRDQVERSYDEGYKTETHDQGIVEDLDTAAVGQPVEEDEEAYTFRLFARPKGSGPPKGKDKGVQKVTLRSPSPASGEPGFVNPRRQLAYYFTGTASAEQAEQYSNATISSEQLLQGLKTRWPGFELPWRVTMLKSTRRTTIPRSEDVSQELTAKRKRSGKKRRIAVRKKFALKSAMESAARQSQAEKEAAFRDKRTRKNREKKTKKRQKDKLKKAQDVQEAHDPA</sequence>
<gene>
    <name evidence="2" type="ORF">OEA41_002563</name>
</gene>
<feature type="region of interest" description="Disordered" evidence="1">
    <location>
        <begin position="81"/>
        <end position="115"/>
    </location>
</feature>
<name>A0AAD9ZCR7_9LECA</name>
<comment type="caution">
    <text evidence="2">The sequence shown here is derived from an EMBL/GenBank/DDBJ whole genome shotgun (WGS) entry which is preliminary data.</text>
</comment>
<feature type="compositionally biased region" description="Basic residues" evidence="1">
    <location>
        <begin position="188"/>
        <end position="205"/>
    </location>
</feature>
<dbReference type="Proteomes" id="UP001276659">
    <property type="component" value="Unassembled WGS sequence"/>
</dbReference>
<feature type="compositionally biased region" description="Basic residues" evidence="1">
    <location>
        <begin position="228"/>
        <end position="246"/>
    </location>
</feature>
<dbReference type="AlphaFoldDB" id="A0AAD9ZCR7"/>
<feature type="region of interest" description="Disordered" evidence="1">
    <location>
        <begin position="11"/>
        <end position="33"/>
    </location>
</feature>
<dbReference type="InterPro" id="IPR018555">
    <property type="entry name" value="C630.06c-like"/>
</dbReference>
<dbReference type="Pfam" id="PF09428">
    <property type="entry name" value="DUF2011"/>
    <property type="match status" value="1"/>
</dbReference>
<protein>
    <submittedName>
        <fullName evidence="2">Uncharacterized protein</fullName>
    </submittedName>
</protein>
<dbReference type="EMBL" id="JASNWA010000006">
    <property type="protein sequence ID" value="KAK3175316.1"/>
    <property type="molecule type" value="Genomic_DNA"/>
</dbReference>
<proteinExistence type="predicted"/>
<evidence type="ECO:0000313" key="2">
    <source>
        <dbReference type="EMBL" id="KAK3175316.1"/>
    </source>
</evidence>
<feature type="compositionally biased region" description="Basic and acidic residues" evidence="1">
    <location>
        <begin position="218"/>
        <end position="227"/>
    </location>
</feature>
<accession>A0AAD9ZCR7</accession>